<evidence type="ECO:0000259" key="2">
    <source>
        <dbReference type="Pfam" id="PF08241"/>
    </source>
</evidence>
<feature type="domain" description="Methyltransferase type 11" evidence="2">
    <location>
        <begin position="321"/>
        <end position="406"/>
    </location>
</feature>
<dbReference type="Gene3D" id="3.40.50.150">
    <property type="entry name" value="Vaccinia Virus protein VP39"/>
    <property type="match status" value="1"/>
</dbReference>
<dbReference type="GO" id="GO:0008757">
    <property type="term" value="F:S-adenosylmethionine-dependent methyltransferase activity"/>
    <property type="evidence" value="ECO:0007669"/>
    <property type="project" value="InterPro"/>
</dbReference>
<dbReference type="PANTHER" id="PTHR41786">
    <property type="entry name" value="MOTILITY ACCESSORY FACTOR MAF"/>
    <property type="match status" value="1"/>
</dbReference>
<evidence type="ECO:0000313" key="3">
    <source>
        <dbReference type="EMBL" id="QJH98509.1"/>
    </source>
</evidence>
<dbReference type="InterPro" id="IPR002826">
    <property type="entry name" value="MptE-like"/>
</dbReference>
<feature type="domain" description="6-hydroxymethylpterin diphosphokinase MptE-like" evidence="1">
    <location>
        <begin position="11"/>
        <end position="185"/>
    </location>
</feature>
<dbReference type="InterPro" id="IPR029063">
    <property type="entry name" value="SAM-dependent_MTases_sf"/>
</dbReference>
<organism evidence="3">
    <name type="scientific">viral metagenome</name>
    <dbReference type="NCBI Taxonomy" id="1070528"/>
    <lineage>
        <taxon>unclassified sequences</taxon>
        <taxon>metagenomes</taxon>
        <taxon>organismal metagenomes</taxon>
    </lineage>
</organism>
<dbReference type="EMBL" id="MT144737">
    <property type="protein sequence ID" value="QJH98509.1"/>
    <property type="molecule type" value="Genomic_DNA"/>
</dbReference>
<gene>
    <name evidence="3" type="ORF">TM448B01332_0015</name>
</gene>
<evidence type="ECO:0000259" key="1">
    <source>
        <dbReference type="Pfam" id="PF01973"/>
    </source>
</evidence>
<proteinExistence type="predicted"/>
<name>A0A6M3XL45_9ZZZZ</name>
<dbReference type="Pfam" id="PF08241">
    <property type="entry name" value="Methyltransf_11"/>
    <property type="match status" value="1"/>
</dbReference>
<sequence>MADHVDLWAQNTAVNLRRFRDLPSVESFRDRGRDKAVIVCGAGPSLADALEVLRERNPTTTILIAVNSAVKFLVENRVKIDYALAVDGARENIIDHLAPKHLRDFPVILASNCHPDVIEQCQEKAFVASCLGGVLSFWQRCRLMRRWGLPFISGGNAFNAGVHIARHVFDARTFMFCGADLSQTEQYYIDKPSTNDGQLLFHVKHPGGKFWTNVPLYTYKLWLENFCESHRHDCVFMNCSGGILGWDDDKPLPYIQQRPLPEALALWEEACTEFKDVALREKHKYDLAYTSDRQDYLPTCAIELWSQLIQKGAAVTYQRALDIGCGPGFGIKIARMAGLEAYGCDIANLRSFWHENGVEDYCDIAPAHKLPFNDMAFDLIVCSEVLEHIPEELVDASLKEMARICNGHAVFTIAMTRVRGAKIDGRIEPHATIRPAAWWEARMHDAGFDILRKSTTRVKWKPFNTLYRTNGCAYTLVKRNAKTIPITPEAKLGYCWEENMGEKVNALN</sequence>
<dbReference type="CDD" id="cd02440">
    <property type="entry name" value="AdoMet_MTases"/>
    <property type="match status" value="1"/>
</dbReference>
<dbReference type="AlphaFoldDB" id="A0A6M3XL45"/>
<dbReference type="Pfam" id="PF01973">
    <property type="entry name" value="MptE-like"/>
    <property type="match status" value="1"/>
</dbReference>
<dbReference type="PANTHER" id="PTHR41786:SF1">
    <property type="entry name" value="6-HYDROXYMETHYLPTERIN DIPHOSPHOKINASE MPTE-LIKE DOMAIN-CONTAINING PROTEIN"/>
    <property type="match status" value="1"/>
</dbReference>
<accession>A0A6M3XL45</accession>
<protein>
    <submittedName>
        <fullName evidence="3">Uncharacterized protein</fullName>
    </submittedName>
</protein>
<dbReference type="InterPro" id="IPR013216">
    <property type="entry name" value="Methyltransf_11"/>
</dbReference>
<reference evidence="3" key="1">
    <citation type="submission" date="2020-03" db="EMBL/GenBank/DDBJ databases">
        <title>The deep terrestrial virosphere.</title>
        <authorList>
            <person name="Holmfeldt K."/>
            <person name="Nilsson E."/>
            <person name="Simone D."/>
            <person name="Lopez-Fernandez M."/>
            <person name="Wu X."/>
            <person name="de Brujin I."/>
            <person name="Lundin D."/>
            <person name="Andersson A."/>
            <person name="Bertilsson S."/>
            <person name="Dopson M."/>
        </authorList>
    </citation>
    <scope>NUCLEOTIDE SEQUENCE</scope>
    <source>
        <strain evidence="3">TM448B01332</strain>
    </source>
</reference>
<dbReference type="SUPFAM" id="SSF53335">
    <property type="entry name" value="S-adenosyl-L-methionine-dependent methyltransferases"/>
    <property type="match status" value="1"/>
</dbReference>